<organism evidence="1 2">
    <name type="scientific">Clostridium punense</name>
    <dbReference type="NCBI Taxonomy" id="1054297"/>
    <lineage>
        <taxon>Bacteria</taxon>
        <taxon>Bacillati</taxon>
        <taxon>Bacillota</taxon>
        <taxon>Clostridia</taxon>
        <taxon>Eubacteriales</taxon>
        <taxon>Clostridiaceae</taxon>
        <taxon>Clostridium</taxon>
    </lineage>
</organism>
<keyword evidence="2" id="KW-1185">Reference proteome</keyword>
<proteinExistence type="predicted"/>
<protein>
    <recommendedName>
        <fullName evidence="3">AbrB family transcriptional regulator</fullName>
    </recommendedName>
</protein>
<evidence type="ECO:0000313" key="2">
    <source>
        <dbReference type="Proteomes" id="UP001519308"/>
    </source>
</evidence>
<dbReference type="Proteomes" id="UP001519308">
    <property type="component" value="Unassembled WGS sequence"/>
</dbReference>
<evidence type="ECO:0000313" key="1">
    <source>
        <dbReference type="EMBL" id="MBP2022502.1"/>
    </source>
</evidence>
<sequence>MKQTINLIIKNNEGLRLRVSEKENEPFQYIKDFENENIDFLDFSNYESTQKTHETWSNELFKKMF</sequence>
<reference evidence="1 2" key="1">
    <citation type="submission" date="2021-03" db="EMBL/GenBank/DDBJ databases">
        <title>Genomic Encyclopedia of Type Strains, Phase IV (KMG-IV): sequencing the most valuable type-strain genomes for metagenomic binning, comparative biology and taxonomic classification.</title>
        <authorList>
            <person name="Goeker M."/>
        </authorList>
    </citation>
    <scope>NUCLEOTIDE SEQUENCE [LARGE SCALE GENOMIC DNA]</scope>
    <source>
        <strain evidence="1 2">DSM 28650</strain>
    </source>
</reference>
<dbReference type="EMBL" id="JAGGLL010000017">
    <property type="protein sequence ID" value="MBP2022502.1"/>
    <property type="molecule type" value="Genomic_DNA"/>
</dbReference>
<accession>A0ABS4K3Z2</accession>
<comment type="caution">
    <text evidence="1">The sequence shown here is derived from an EMBL/GenBank/DDBJ whole genome shotgun (WGS) entry which is preliminary data.</text>
</comment>
<evidence type="ECO:0008006" key="3">
    <source>
        <dbReference type="Google" id="ProtNLM"/>
    </source>
</evidence>
<gene>
    <name evidence="1" type="ORF">J2Z44_002323</name>
</gene>
<name>A0ABS4K3Z2_9CLOT</name>